<reference evidence="1" key="1">
    <citation type="submission" date="2024-07" db="EMBL/GenBank/DDBJ databases">
        <title>Complete genome sequence of Verrucomicrobiaceae bacterium NT6N.</title>
        <authorList>
            <person name="Huang C."/>
            <person name="Takami H."/>
            <person name="Hamasaki K."/>
        </authorList>
    </citation>
    <scope>NUCLEOTIDE SEQUENCE</scope>
    <source>
        <strain evidence="1">NT6N</strain>
    </source>
</reference>
<dbReference type="KEGG" id="osu:NT6N_24460"/>
<name>A0AAT9FN16_9BACT</name>
<accession>A0AAT9FN16</accession>
<dbReference type="AlphaFoldDB" id="A0AAT9FN16"/>
<evidence type="ECO:0000313" key="1">
    <source>
        <dbReference type="EMBL" id="BDS07406.1"/>
    </source>
</evidence>
<gene>
    <name evidence="1" type="ORF">NT6N_24460</name>
</gene>
<organism evidence="1">
    <name type="scientific">Oceaniferula spumae</name>
    <dbReference type="NCBI Taxonomy" id="2979115"/>
    <lineage>
        <taxon>Bacteria</taxon>
        <taxon>Pseudomonadati</taxon>
        <taxon>Verrucomicrobiota</taxon>
        <taxon>Verrucomicrobiia</taxon>
        <taxon>Verrucomicrobiales</taxon>
        <taxon>Verrucomicrobiaceae</taxon>
        <taxon>Oceaniferula</taxon>
    </lineage>
</organism>
<protein>
    <recommendedName>
        <fullName evidence="2">HEAT repeat domain-containing protein</fullName>
    </recommendedName>
</protein>
<dbReference type="EMBL" id="AP026866">
    <property type="protein sequence ID" value="BDS07406.1"/>
    <property type="molecule type" value="Genomic_DNA"/>
</dbReference>
<evidence type="ECO:0008006" key="2">
    <source>
        <dbReference type="Google" id="ProtNLM"/>
    </source>
</evidence>
<proteinExistence type="predicted"/>
<sequence length="125" mass="14476">MQLDKQALHGLCDRLIGKDADAIEDCIRFIESDSEGIWHGRARAMMCRRLKHIALSEVDSDRLITSIFDRFKSGNFSHQFRDMLHLAIDLDRTSTLALARQLSGDSREFVRRQAAWIIQHHSEQK</sequence>